<feature type="transmembrane region" description="Helical" evidence="1">
    <location>
        <begin position="240"/>
        <end position="261"/>
    </location>
</feature>
<feature type="transmembrane region" description="Helical" evidence="1">
    <location>
        <begin position="302"/>
        <end position="322"/>
    </location>
</feature>
<evidence type="ECO:0000313" key="4">
    <source>
        <dbReference type="Proteomes" id="UP000473325"/>
    </source>
</evidence>
<dbReference type="Pfam" id="PF01757">
    <property type="entry name" value="Acyl_transf_3"/>
    <property type="match status" value="1"/>
</dbReference>
<organism evidence="3 4">
    <name type="scientific">Nocardioides flavescens</name>
    <dbReference type="NCBI Taxonomy" id="2691959"/>
    <lineage>
        <taxon>Bacteria</taxon>
        <taxon>Bacillati</taxon>
        <taxon>Actinomycetota</taxon>
        <taxon>Actinomycetes</taxon>
        <taxon>Propionibacteriales</taxon>
        <taxon>Nocardioidaceae</taxon>
        <taxon>Nocardioides</taxon>
    </lineage>
</organism>
<dbReference type="EMBL" id="WUEK01000004">
    <property type="protein sequence ID" value="MXG89604.1"/>
    <property type="molecule type" value="Genomic_DNA"/>
</dbReference>
<feature type="transmembrane region" description="Helical" evidence="1">
    <location>
        <begin position="84"/>
        <end position="106"/>
    </location>
</feature>
<dbReference type="PANTHER" id="PTHR37312:SF1">
    <property type="entry name" value="MEMBRANE-BOUND ACYLTRANSFERASE YKRP-RELATED"/>
    <property type="match status" value="1"/>
</dbReference>
<keyword evidence="1" id="KW-0472">Membrane</keyword>
<feature type="transmembrane region" description="Helical" evidence="1">
    <location>
        <begin position="25"/>
        <end position="42"/>
    </location>
</feature>
<feature type="transmembrane region" description="Helical" evidence="1">
    <location>
        <begin position="268"/>
        <end position="290"/>
    </location>
</feature>
<evidence type="ECO:0000259" key="2">
    <source>
        <dbReference type="Pfam" id="PF01757"/>
    </source>
</evidence>
<keyword evidence="3" id="KW-0808">Transferase</keyword>
<protein>
    <submittedName>
        <fullName evidence="3">Acyltransferase family protein</fullName>
    </submittedName>
</protein>
<evidence type="ECO:0000313" key="3">
    <source>
        <dbReference type="EMBL" id="MXG89604.1"/>
    </source>
</evidence>
<feature type="transmembrane region" description="Helical" evidence="1">
    <location>
        <begin position="141"/>
        <end position="161"/>
    </location>
</feature>
<dbReference type="GO" id="GO:0016747">
    <property type="term" value="F:acyltransferase activity, transferring groups other than amino-acyl groups"/>
    <property type="evidence" value="ECO:0007669"/>
    <property type="project" value="InterPro"/>
</dbReference>
<dbReference type="RefSeq" id="WP_160877179.1">
    <property type="nucleotide sequence ID" value="NZ_WUEK01000004.1"/>
</dbReference>
<keyword evidence="1" id="KW-1133">Transmembrane helix</keyword>
<dbReference type="AlphaFoldDB" id="A0A6L7F2G8"/>
<accession>A0A6L7F2G8</accession>
<dbReference type="InterPro" id="IPR002656">
    <property type="entry name" value="Acyl_transf_3_dom"/>
</dbReference>
<dbReference type="Proteomes" id="UP000473325">
    <property type="component" value="Unassembled WGS sequence"/>
</dbReference>
<name>A0A6L7F2G8_9ACTN</name>
<sequence length="379" mass="41788">MATTQAPAAAAGTTVKQRDPWFDNAKMALVLLVVVGHSWTLLPFNAVTTHLYDFLYAWHVPAFVFVTGYLSRSFAYTRTRMWQLVRTVVVPYIVFECAIALFRVYVGGEQLENLFKDPHWPMWYLSALFFWRLATPVFKAMPGPVAIGLAVLISLVAGAYAGNTLDLARVSGLLPFFVLGLHATQDNLERLRTPRVRTAAVLVFLAIAVLTTWTEQLASTEWLYYRSNYGELDVSETRAVITRAALLVIGCLGAFAFYALVPRVRGWFTAMGAATLVVYLFHGFFVKGLAYSGYMSWAEDHYAIALVVTTLGAAVLAMVLAWPPVATVLNHAVDPFAYAEKHVKQAVALADAPEQTDRIAAAIETATEAEPASTGRRTH</sequence>
<keyword evidence="1" id="KW-0812">Transmembrane</keyword>
<keyword evidence="3" id="KW-0012">Acyltransferase</keyword>
<comment type="caution">
    <text evidence="3">The sequence shown here is derived from an EMBL/GenBank/DDBJ whole genome shotgun (WGS) entry which is preliminary data.</text>
</comment>
<keyword evidence="4" id="KW-1185">Reference proteome</keyword>
<dbReference type="InterPro" id="IPR052734">
    <property type="entry name" value="Nod_factor_acetyltransferase"/>
</dbReference>
<proteinExistence type="predicted"/>
<feature type="transmembrane region" description="Helical" evidence="1">
    <location>
        <begin position="196"/>
        <end position="214"/>
    </location>
</feature>
<dbReference type="PANTHER" id="PTHR37312">
    <property type="entry name" value="MEMBRANE-BOUND ACYLTRANSFERASE YKRP-RELATED"/>
    <property type="match status" value="1"/>
</dbReference>
<feature type="domain" description="Acyltransferase 3" evidence="2">
    <location>
        <begin position="20"/>
        <end position="317"/>
    </location>
</feature>
<reference evidence="3 4" key="1">
    <citation type="submission" date="2019-12" db="EMBL/GenBank/DDBJ databases">
        <authorList>
            <person name="Kun Z."/>
        </authorList>
    </citation>
    <scope>NUCLEOTIDE SEQUENCE [LARGE SCALE GENOMIC DNA]</scope>
    <source>
        <strain evidence="3 4">YIM 123512</strain>
    </source>
</reference>
<feature type="transmembrane region" description="Helical" evidence="1">
    <location>
        <begin position="54"/>
        <end position="72"/>
    </location>
</feature>
<gene>
    <name evidence="3" type="ORF">GRQ65_08585</name>
</gene>
<evidence type="ECO:0000256" key="1">
    <source>
        <dbReference type="SAM" id="Phobius"/>
    </source>
</evidence>